<name>A0A1I4Y853_9PROT</name>
<reference evidence="2" key="1">
    <citation type="submission" date="2016-10" db="EMBL/GenBank/DDBJ databases">
        <authorList>
            <person name="Varghese N."/>
        </authorList>
    </citation>
    <scope>NUCLEOTIDE SEQUENCE [LARGE SCALE GENOMIC DNA]</scope>
    <source>
        <strain evidence="2">Nsp8</strain>
    </source>
</reference>
<keyword evidence="2" id="KW-1185">Reference proteome</keyword>
<dbReference type="RefSeq" id="WP_256208337.1">
    <property type="nucleotide sequence ID" value="NZ_FOVJ01000001.1"/>
</dbReference>
<accession>A0A1I4Y853</accession>
<organism evidence="1 2">
    <name type="scientific">Nitrosospira briensis</name>
    <dbReference type="NCBI Taxonomy" id="35799"/>
    <lineage>
        <taxon>Bacteria</taxon>
        <taxon>Pseudomonadati</taxon>
        <taxon>Pseudomonadota</taxon>
        <taxon>Betaproteobacteria</taxon>
        <taxon>Nitrosomonadales</taxon>
        <taxon>Nitrosomonadaceae</taxon>
        <taxon>Nitrosospira</taxon>
    </lineage>
</organism>
<protein>
    <submittedName>
        <fullName evidence="1">Uncharacterized protein</fullName>
    </submittedName>
</protein>
<evidence type="ECO:0000313" key="2">
    <source>
        <dbReference type="Proteomes" id="UP000183107"/>
    </source>
</evidence>
<dbReference type="Proteomes" id="UP000183107">
    <property type="component" value="Unassembled WGS sequence"/>
</dbReference>
<dbReference type="AlphaFoldDB" id="A0A1I4Y853"/>
<gene>
    <name evidence="1" type="ORF">SAMN05216386_0564</name>
</gene>
<dbReference type="EMBL" id="FOVJ01000001">
    <property type="protein sequence ID" value="SFN34214.1"/>
    <property type="molecule type" value="Genomic_DNA"/>
</dbReference>
<sequence>MILRPPKIPAIYNQVHGWWNNGGNIQYERTRDHRWTGGNISP</sequence>
<proteinExistence type="predicted"/>
<evidence type="ECO:0000313" key="1">
    <source>
        <dbReference type="EMBL" id="SFN34214.1"/>
    </source>
</evidence>